<sequence length="124" mass="14292">ELHEIVDTTKLNRILDSFKKGILYIAKKNIPYKKLKKGAPNNLRPNKVDENSASTIYKKDVISLSRIYKSLKCQYKTTKIASLSVDVVADFNRQIKKINEKYGLEIMLNSNFLAKDSLAKIKEW</sequence>
<reference evidence="1 2" key="1">
    <citation type="submission" date="2021-06" db="EMBL/GenBank/DDBJ databases">
        <authorList>
            <person name="Kallberg Y."/>
            <person name="Tangrot J."/>
            <person name="Rosling A."/>
        </authorList>
    </citation>
    <scope>NUCLEOTIDE SEQUENCE [LARGE SCALE GENOMIC DNA]</scope>
    <source>
        <strain evidence="1 2">120-4 pot B 10/14</strain>
    </source>
</reference>
<dbReference type="Proteomes" id="UP000789901">
    <property type="component" value="Unassembled WGS sequence"/>
</dbReference>
<dbReference type="EMBL" id="CAJVQB010022318">
    <property type="protein sequence ID" value="CAG8799276.1"/>
    <property type="molecule type" value="Genomic_DNA"/>
</dbReference>
<name>A0ABN7VVK6_GIGMA</name>
<accession>A0ABN7VVK6</accession>
<proteinExistence type="predicted"/>
<gene>
    <name evidence="1" type="ORF">GMARGA_LOCUS22759</name>
</gene>
<protein>
    <submittedName>
        <fullName evidence="1">29017_t:CDS:1</fullName>
    </submittedName>
</protein>
<organism evidence="1 2">
    <name type="scientific">Gigaspora margarita</name>
    <dbReference type="NCBI Taxonomy" id="4874"/>
    <lineage>
        <taxon>Eukaryota</taxon>
        <taxon>Fungi</taxon>
        <taxon>Fungi incertae sedis</taxon>
        <taxon>Mucoromycota</taxon>
        <taxon>Glomeromycotina</taxon>
        <taxon>Glomeromycetes</taxon>
        <taxon>Diversisporales</taxon>
        <taxon>Gigasporaceae</taxon>
        <taxon>Gigaspora</taxon>
    </lineage>
</organism>
<evidence type="ECO:0000313" key="1">
    <source>
        <dbReference type="EMBL" id="CAG8799276.1"/>
    </source>
</evidence>
<comment type="caution">
    <text evidence="1">The sequence shown here is derived from an EMBL/GenBank/DDBJ whole genome shotgun (WGS) entry which is preliminary data.</text>
</comment>
<feature type="non-terminal residue" evidence="1">
    <location>
        <position position="1"/>
    </location>
</feature>
<keyword evidence="2" id="KW-1185">Reference proteome</keyword>
<evidence type="ECO:0000313" key="2">
    <source>
        <dbReference type="Proteomes" id="UP000789901"/>
    </source>
</evidence>